<dbReference type="KEGG" id="cin:100186212"/>
<dbReference type="InParanoid" id="F6VP27"/>
<dbReference type="OMA" id="RNECEFL"/>
<dbReference type="GeneID" id="100186212"/>
<proteinExistence type="predicted"/>
<sequence length="156" mass="17121">MSYEVERNSPYAAIDEVSPSYCLVSPSASGTHEKVDEILQRVRRIDNILKTTVDVSLKDSKVKPAVAPKPVRSLSTTALPPGLTSAAPPRPPKTQPARRRCESGTAHKTFTKPECEFLTLQLKSVRSILDEMIDDDFAEKDKGMATLDSVIKAIQP</sequence>
<dbReference type="Ensembl" id="ENSCINT00000026462.2">
    <property type="protein sequence ID" value="ENSCINP00000026216.2"/>
    <property type="gene ID" value="ENSCING00000014511.2"/>
</dbReference>
<dbReference type="EMBL" id="EAAA01001219">
    <property type="status" value="NOT_ANNOTATED_CDS"/>
    <property type="molecule type" value="Genomic_DNA"/>
</dbReference>
<accession>A0A1W2WF51</accession>
<dbReference type="RefSeq" id="XP_002130097.1">
    <property type="nucleotide sequence ID" value="XM_002130061.4"/>
</dbReference>
<dbReference type="GeneTree" id="ENSGT00390000015025"/>
<reference evidence="2" key="2">
    <citation type="journal article" date="2008" name="Genome Biol.">
        <title>Improved genome assembly and evidence-based global gene model set for the chordate Ciona intestinalis: new insight into intron and operon populations.</title>
        <authorList>
            <person name="Satou Y."/>
            <person name="Mineta K."/>
            <person name="Ogasawara M."/>
            <person name="Sasakura Y."/>
            <person name="Shoguchi E."/>
            <person name="Ueno K."/>
            <person name="Yamada L."/>
            <person name="Matsumoto J."/>
            <person name="Wasserscheid J."/>
            <person name="Dewar K."/>
            <person name="Wiley G.B."/>
            <person name="Macmil S.L."/>
            <person name="Roe B.A."/>
            <person name="Zeller R.W."/>
            <person name="Hastings K.E."/>
            <person name="Lemaire P."/>
            <person name="Lindquist E."/>
            <person name="Endo T."/>
            <person name="Hotta K."/>
            <person name="Inaba K."/>
        </authorList>
    </citation>
    <scope>NUCLEOTIDE SEQUENCE [LARGE SCALE GENOMIC DNA]</scope>
    <source>
        <strain evidence="2">wild type</strain>
    </source>
</reference>
<gene>
    <name evidence="2" type="primary">LOC100186212</name>
</gene>
<dbReference type="Proteomes" id="UP000008144">
    <property type="component" value="Chromosome 14"/>
</dbReference>
<evidence type="ECO:0000256" key="1">
    <source>
        <dbReference type="SAM" id="MobiDB-lite"/>
    </source>
</evidence>
<dbReference type="HOGENOM" id="CLU_1815148_0_0_1"/>
<reference evidence="3" key="1">
    <citation type="journal article" date="2002" name="Science">
        <title>The draft genome of Ciona intestinalis: insights into chordate and vertebrate origins.</title>
        <authorList>
            <person name="Dehal P."/>
            <person name="Satou Y."/>
            <person name="Campbell R.K."/>
            <person name="Chapman J."/>
            <person name="Degnan B."/>
            <person name="De Tomaso A."/>
            <person name="Davidson B."/>
            <person name="Di Gregorio A."/>
            <person name="Gelpke M."/>
            <person name="Goodstein D.M."/>
            <person name="Harafuji N."/>
            <person name="Hastings K.E."/>
            <person name="Ho I."/>
            <person name="Hotta K."/>
            <person name="Huang W."/>
            <person name="Kawashima T."/>
            <person name="Lemaire P."/>
            <person name="Martinez D."/>
            <person name="Meinertzhagen I.A."/>
            <person name="Necula S."/>
            <person name="Nonaka M."/>
            <person name="Putnam N."/>
            <person name="Rash S."/>
            <person name="Saiga H."/>
            <person name="Satake M."/>
            <person name="Terry A."/>
            <person name="Yamada L."/>
            <person name="Wang H.G."/>
            <person name="Awazu S."/>
            <person name="Azumi K."/>
            <person name="Boore J."/>
            <person name="Branno M."/>
            <person name="Chin-Bow S."/>
            <person name="DeSantis R."/>
            <person name="Doyle S."/>
            <person name="Francino P."/>
            <person name="Keys D.N."/>
            <person name="Haga S."/>
            <person name="Hayashi H."/>
            <person name="Hino K."/>
            <person name="Imai K.S."/>
            <person name="Inaba K."/>
            <person name="Kano S."/>
            <person name="Kobayashi K."/>
            <person name="Kobayashi M."/>
            <person name="Lee B.I."/>
            <person name="Makabe K.W."/>
            <person name="Manohar C."/>
            <person name="Matassi G."/>
            <person name="Medina M."/>
            <person name="Mochizuki Y."/>
            <person name="Mount S."/>
            <person name="Morishita T."/>
            <person name="Miura S."/>
            <person name="Nakayama A."/>
            <person name="Nishizaka S."/>
            <person name="Nomoto H."/>
            <person name="Ohta F."/>
            <person name="Oishi K."/>
            <person name="Rigoutsos I."/>
            <person name="Sano M."/>
            <person name="Sasaki A."/>
            <person name="Sasakura Y."/>
            <person name="Shoguchi E."/>
            <person name="Shin-i T."/>
            <person name="Spagnuolo A."/>
            <person name="Stainier D."/>
            <person name="Suzuki M.M."/>
            <person name="Tassy O."/>
            <person name="Takatori N."/>
            <person name="Tokuoka M."/>
            <person name="Yagi K."/>
            <person name="Yoshizaki F."/>
            <person name="Wada S."/>
            <person name="Zhang C."/>
            <person name="Hyatt P.D."/>
            <person name="Larimer F."/>
            <person name="Detter C."/>
            <person name="Doggett N."/>
            <person name="Glavina T."/>
            <person name="Hawkins T."/>
            <person name="Richardson P."/>
            <person name="Lucas S."/>
            <person name="Kohara Y."/>
            <person name="Levine M."/>
            <person name="Satoh N."/>
            <person name="Rokhsar D.S."/>
        </authorList>
    </citation>
    <scope>NUCLEOTIDE SEQUENCE [LARGE SCALE GENOMIC DNA]</scope>
</reference>
<accession>F6VP27</accession>
<protein>
    <submittedName>
        <fullName evidence="2">Uncharacterized LOC100186212</fullName>
    </submittedName>
</protein>
<reference evidence="2" key="3">
    <citation type="submission" date="2025-08" db="UniProtKB">
        <authorList>
            <consortium name="Ensembl"/>
        </authorList>
    </citation>
    <scope>IDENTIFICATION</scope>
</reference>
<feature type="region of interest" description="Disordered" evidence="1">
    <location>
        <begin position="67"/>
        <end position="106"/>
    </location>
</feature>
<evidence type="ECO:0000313" key="3">
    <source>
        <dbReference type="Proteomes" id="UP000008144"/>
    </source>
</evidence>
<name>F6VP27_CIOIN</name>
<reference evidence="2" key="4">
    <citation type="submission" date="2025-09" db="UniProtKB">
        <authorList>
            <consortium name="Ensembl"/>
        </authorList>
    </citation>
    <scope>IDENTIFICATION</scope>
</reference>
<organism evidence="2 3">
    <name type="scientific">Ciona intestinalis</name>
    <name type="common">Transparent sea squirt</name>
    <name type="synonym">Ascidia intestinalis</name>
    <dbReference type="NCBI Taxonomy" id="7719"/>
    <lineage>
        <taxon>Eukaryota</taxon>
        <taxon>Metazoa</taxon>
        <taxon>Chordata</taxon>
        <taxon>Tunicata</taxon>
        <taxon>Ascidiacea</taxon>
        <taxon>Phlebobranchia</taxon>
        <taxon>Cionidae</taxon>
        <taxon>Ciona</taxon>
    </lineage>
</organism>
<evidence type="ECO:0000313" key="2">
    <source>
        <dbReference type="Ensembl" id="ENSCINP00000026216.2"/>
    </source>
</evidence>
<keyword evidence="3" id="KW-1185">Reference proteome</keyword>
<dbReference type="AlphaFoldDB" id="F6VP27"/>